<dbReference type="Proteomes" id="UP000249282">
    <property type="component" value="Unassembled WGS sequence"/>
</dbReference>
<keyword evidence="1" id="KW-0472">Membrane</keyword>
<sequence>MSLGLIHKRQAGLTLIELMISLALGLIVVAAAIMLFLTGQKSYSLQQGSADLQDTANFGLSYITKDIRLANLNALSAEVNDRTKAGGLVLTSKENGYKDTAVTPNKIYSNLPESVTGTTAAVATLSASELHSSNVKLAGTDLKSDQLVIQYKPQYTTDPDTAANWYGGFDCEGDRISFAKSAPQRIIVQRYFLREDDNKTVNEPNQALALACDAGWYNESGNPAKVEDYGGEGEIIMKRVDYFRVLLGIQKANDHRYIAVKDYMNLSGVKPRILSIQLGTLVRSSQSVGNDALVKNDQKFQVLDNEVTVKIPANASTKYVRQVVSQTIALRNTFGERGQ</sequence>
<evidence type="ECO:0000313" key="2">
    <source>
        <dbReference type="EMBL" id="PZQ87315.1"/>
    </source>
</evidence>
<comment type="caution">
    <text evidence="2">The sequence shown here is derived from an EMBL/GenBank/DDBJ whole genome shotgun (WGS) entry which is preliminary data.</text>
</comment>
<organism evidence="2 3">
    <name type="scientific">Acinetobacter johnsonii</name>
    <dbReference type="NCBI Taxonomy" id="40214"/>
    <lineage>
        <taxon>Bacteria</taxon>
        <taxon>Pseudomonadati</taxon>
        <taxon>Pseudomonadota</taxon>
        <taxon>Gammaproteobacteria</taxon>
        <taxon>Moraxellales</taxon>
        <taxon>Moraxellaceae</taxon>
        <taxon>Acinetobacter</taxon>
    </lineage>
</organism>
<dbReference type="EMBL" id="QFQJ01000069">
    <property type="protein sequence ID" value="PZQ87315.1"/>
    <property type="molecule type" value="Genomic_DNA"/>
</dbReference>
<proteinExistence type="predicted"/>
<keyword evidence="1" id="KW-0812">Transmembrane</keyword>
<dbReference type="AlphaFoldDB" id="A0A2W5RKI4"/>
<dbReference type="Pfam" id="PF07963">
    <property type="entry name" value="N_methyl"/>
    <property type="match status" value="1"/>
</dbReference>
<dbReference type="GO" id="GO:0043683">
    <property type="term" value="P:type IV pilus assembly"/>
    <property type="evidence" value="ECO:0007669"/>
    <property type="project" value="InterPro"/>
</dbReference>
<evidence type="ECO:0000256" key="1">
    <source>
        <dbReference type="SAM" id="Phobius"/>
    </source>
</evidence>
<name>A0A2W5RKI4_ACIJO</name>
<protein>
    <submittedName>
        <fullName evidence="2">Pilus assembly protein PilW</fullName>
    </submittedName>
</protein>
<dbReference type="Pfam" id="PF16074">
    <property type="entry name" value="PilW"/>
    <property type="match status" value="1"/>
</dbReference>
<reference evidence="2 3" key="1">
    <citation type="submission" date="2017-11" db="EMBL/GenBank/DDBJ databases">
        <title>Infants hospitalized years apart are colonized by the same room-sourced microbial strains.</title>
        <authorList>
            <person name="Brooks B."/>
            <person name="Olm M.R."/>
            <person name="Firek B.A."/>
            <person name="Baker R."/>
            <person name="Thomas B.C."/>
            <person name="Morowitz M.J."/>
            <person name="Banfield J.F."/>
        </authorList>
    </citation>
    <scope>NUCLEOTIDE SEQUENCE [LARGE SCALE GENOMIC DNA]</scope>
    <source>
        <strain evidence="2">S2_003_000_R3_20</strain>
    </source>
</reference>
<feature type="transmembrane region" description="Helical" evidence="1">
    <location>
        <begin position="12"/>
        <end position="37"/>
    </location>
</feature>
<dbReference type="InterPro" id="IPR032092">
    <property type="entry name" value="PilW"/>
</dbReference>
<dbReference type="InterPro" id="IPR012902">
    <property type="entry name" value="N_methyl_site"/>
</dbReference>
<keyword evidence="1" id="KW-1133">Transmembrane helix</keyword>
<accession>A0A2W5RKI4</accession>
<dbReference type="NCBIfam" id="TIGR02532">
    <property type="entry name" value="IV_pilin_GFxxxE"/>
    <property type="match status" value="1"/>
</dbReference>
<evidence type="ECO:0000313" key="3">
    <source>
        <dbReference type="Proteomes" id="UP000249282"/>
    </source>
</evidence>
<dbReference type="PROSITE" id="PS00409">
    <property type="entry name" value="PROKAR_NTER_METHYL"/>
    <property type="match status" value="1"/>
</dbReference>
<gene>
    <name evidence="2" type="ORF">DI542_12105</name>
</gene>